<keyword evidence="5" id="KW-1185">Reference proteome</keyword>
<organism evidence="4 5">
    <name type="scientific">Thiorhodococcus minor</name>
    <dbReference type="NCBI Taxonomy" id="57489"/>
    <lineage>
        <taxon>Bacteria</taxon>
        <taxon>Pseudomonadati</taxon>
        <taxon>Pseudomonadota</taxon>
        <taxon>Gammaproteobacteria</taxon>
        <taxon>Chromatiales</taxon>
        <taxon>Chromatiaceae</taxon>
        <taxon>Thiorhodococcus</taxon>
    </lineage>
</organism>
<dbReference type="RefSeq" id="WP_164453827.1">
    <property type="nucleotide sequence ID" value="NZ_JAAIJQ010000049.1"/>
</dbReference>
<dbReference type="Proteomes" id="UP000483379">
    <property type="component" value="Unassembled WGS sequence"/>
</dbReference>
<keyword evidence="2" id="KW-0680">Restriction system</keyword>
<evidence type="ECO:0000313" key="5">
    <source>
        <dbReference type="Proteomes" id="UP000483379"/>
    </source>
</evidence>
<evidence type="ECO:0000256" key="3">
    <source>
        <dbReference type="SAM" id="MobiDB-lite"/>
    </source>
</evidence>
<sequence>MTDNHIVQKLWSLCDVLRDDGINYSNYVTELVLQEVHERAQAGCRETGHPQVGQDKWPWLDQFRWPLTVTEPESQVNARRDQLGSKEIDRKTSGASAQHR</sequence>
<proteinExistence type="inferred from homology"/>
<dbReference type="Gene3D" id="1.20.1260.30">
    <property type="match status" value="1"/>
</dbReference>
<accession>A0A6M0K463</accession>
<evidence type="ECO:0000256" key="2">
    <source>
        <dbReference type="ARBA" id="ARBA00022747"/>
    </source>
</evidence>
<comment type="similarity">
    <text evidence="1">Belongs to the N(4)/N(6)-methyltransferase family.</text>
</comment>
<feature type="region of interest" description="Disordered" evidence="3">
    <location>
        <begin position="74"/>
        <end position="100"/>
    </location>
</feature>
<reference evidence="4 5" key="1">
    <citation type="submission" date="2020-02" db="EMBL/GenBank/DDBJ databases">
        <title>Genome sequences of Thiorhodococcus mannitoliphagus and Thiorhodococcus minor, purple sulfur photosynthetic bacteria in the gammaproteobacterial family, Chromatiaceae.</title>
        <authorList>
            <person name="Aviles F.A."/>
            <person name="Meyer T.E."/>
            <person name="Kyndt J.A."/>
        </authorList>
    </citation>
    <scope>NUCLEOTIDE SEQUENCE [LARGE SCALE GENOMIC DNA]</scope>
    <source>
        <strain evidence="4 5">DSM 11518</strain>
    </source>
</reference>
<protein>
    <submittedName>
        <fullName evidence="4">Uncharacterized protein</fullName>
    </submittedName>
</protein>
<evidence type="ECO:0000256" key="1">
    <source>
        <dbReference type="ARBA" id="ARBA00006594"/>
    </source>
</evidence>
<dbReference type="EMBL" id="JAAIJQ010000049">
    <property type="protein sequence ID" value="NEV63387.1"/>
    <property type="molecule type" value="Genomic_DNA"/>
</dbReference>
<evidence type="ECO:0000313" key="4">
    <source>
        <dbReference type="EMBL" id="NEV63387.1"/>
    </source>
</evidence>
<dbReference type="GO" id="GO:0009307">
    <property type="term" value="P:DNA restriction-modification system"/>
    <property type="evidence" value="ECO:0007669"/>
    <property type="project" value="UniProtKB-KW"/>
</dbReference>
<feature type="compositionally biased region" description="Basic and acidic residues" evidence="3">
    <location>
        <begin position="78"/>
        <end position="92"/>
    </location>
</feature>
<gene>
    <name evidence="4" type="ORF">G3446_16090</name>
</gene>
<name>A0A6M0K463_9GAMM</name>
<dbReference type="AlphaFoldDB" id="A0A6M0K463"/>
<dbReference type="InterPro" id="IPR038333">
    <property type="entry name" value="T1MK-like_N_sf"/>
</dbReference>
<comment type="caution">
    <text evidence="4">The sequence shown here is derived from an EMBL/GenBank/DDBJ whole genome shotgun (WGS) entry which is preliminary data.</text>
</comment>